<sequence>MSKLIVDQHDRHKIEQCLMSTFLVEAGAGSGKTTSLVNRMVNLIRTGTYQMKELAAITFTKKAAEELTTRFQIKLEEAWKKEENDNNRKCLDQALKNFDQCFLGTVHSFCAQLLRERPIEAGLDLSFREIEESDDNELALLAWNTYVEQLQMNDPKYYNQVIQLGVPITDLQTSFLQMKSFPDVDWVFETKQEPELNEIFQLFVQLILEAKHAIPTQPIDGKYDGLQEIILQAYRKITFGNLTRNAQKIEIFELFNKKLTIVQKLWTSKEDAKYYLGKVSDFFESTIQPILLAWYEYVHGVIIPLMKNVMNQYEFIKRQGSYVNFHDLLMKTAKLLKEKSEVRKYFQNKYRCLLIDEFQDTDPIQAEIMFYLTSDNLYEQDWTKCKPRSGSLFIVGDPKQAIYRFRRADINIYNKVKELILLHGGEVLELTMNFRTLDIVTQKLNEVFKRKLPTVESDYQAAFKPLHSYFVDKDSPFSGVHQLVTPENYSKKEAIIQFDSEQIALTIRNMIQQGFHPNEFMVLTRYNEDLDIYFQALLNKDIPAVISGEITLGKMVEFEDLYHLCEFILEPGNPVQLLSILRGCFFGISDQQLFDWKQAGGMFSIYSHIPTKIDKQTKQSMSSIFNRLRSYVEWKSVLSPGALFEKIVDDIGFFPLLHLSGYGNKEAQYVSQILDRIRPLTTFKEAVSQLKNDIFSSIQMGNVEGTDHAVRVMNVHKSKGLEARVVFLANPFKKVDMSKRITYHIKRSDSGMKGYFILTKRNGFSNKLVAQPALWEEFQAIENKYLTEEETRIVYVAATRAEHTLFISTCQKNNKKNPWQELVDIIKPTVMESVVKKKNEEIDYKLNQEIASNVEIKLENEMWVTKLSNDSFNVYSPTNDKHDYYRLTIEREEGGGLAWGTMIHVVFERFVKGKGINVEHQLDVILKEHGIPIDRCEEVLSLVHQFKQSDIWRQLKQSEQILTEVPFMLKIEAEDPLYQIIGVKEKGKQPFIVKGVIDLAYQYNENWIIVDYKTDRPKEKRELSSLAAYYQHQITFYKAAWERITGSKVEYSLLYFVAFDEIYEI</sequence>
<dbReference type="InterPro" id="IPR027417">
    <property type="entry name" value="P-loop_NTPase"/>
</dbReference>
<keyword evidence="2 14" id="KW-0547">Nucleotide-binding</keyword>
<dbReference type="PANTHER" id="PTHR11070:SF23">
    <property type="entry name" value="RECBCD ENZYME SUBUNIT RECB"/>
    <property type="match status" value="1"/>
</dbReference>
<feature type="domain" description="UvrD-like helicase ATP-binding" evidence="15">
    <location>
        <begin position="5"/>
        <end position="437"/>
    </location>
</feature>
<accession>A0ABX7DXF3</accession>
<comment type="catalytic activity">
    <reaction evidence="11">
        <text>Couples ATP hydrolysis with the unwinding of duplex DNA by translocating in the 3'-5' direction.</text>
        <dbReference type="EC" id="5.6.2.4"/>
    </reaction>
</comment>
<dbReference type="Proteomes" id="UP000595691">
    <property type="component" value="Chromosome"/>
</dbReference>
<comment type="catalytic activity">
    <reaction evidence="13">
        <text>ATP + H2O = ADP + phosphate + H(+)</text>
        <dbReference type="Rhea" id="RHEA:13065"/>
        <dbReference type="ChEBI" id="CHEBI:15377"/>
        <dbReference type="ChEBI" id="CHEBI:15378"/>
        <dbReference type="ChEBI" id="CHEBI:30616"/>
        <dbReference type="ChEBI" id="CHEBI:43474"/>
        <dbReference type="ChEBI" id="CHEBI:456216"/>
        <dbReference type="EC" id="5.6.2.4"/>
    </reaction>
</comment>
<keyword evidence="7 14" id="KW-0067">ATP-binding</keyword>
<dbReference type="InterPro" id="IPR014017">
    <property type="entry name" value="DNA_helicase_UvrD-like_C"/>
</dbReference>
<evidence type="ECO:0000256" key="9">
    <source>
        <dbReference type="ARBA" id="ARBA00023204"/>
    </source>
</evidence>
<keyword evidence="10" id="KW-0413">Isomerase</keyword>
<keyword evidence="1" id="KW-0540">Nuclease</keyword>
<keyword evidence="3" id="KW-0227">DNA damage</keyword>
<feature type="domain" description="UvrD-like helicase C-terminal" evidence="16">
    <location>
        <begin position="461"/>
        <end position="720"/>
    </location>
</feature>
<dbReference type="InterPro" id="IPR014016">
    <property type="entry name" value="UvrD-like_ATP-bd"/>
</dbReference>
<keyword evidence="9" id="KW-0234">DNA repair</keyword>
<dbReference type="PROSITE" id="PS51217">
    <property type="entry name" value="UVRD_HELICASE_CTER"/>
    <property type="match status" value="1"/>
</dbReference>
<keyword evidence="5 14" id="KW-0347">Helicase</keyword>
<evidence type="ECO:0000256" key="13">
    <source>
        <dbReference type="ARBA" id="ARBA00048988"/>
    </source>
</evidence>
<protein>
    <recommendedName>
        <fullName evidence="12">DNA 3'-5' helicase</fullName>
        <ecNumber evidence="12">5.6.2.4</ecNumber>
    </recommendedName>
</protein>
<reference evidence="17 18" key="1">
    <citation type="submission" date="2020-11" db="EMBL/GenBank/DDBJ databases">
        <title>Taxonomic evaluation of the Bacillus sporothermodurans group of bacteria based on whole genome sequences.</title>
        <authorList>
            <person name="Fiedler G."/>
            <person name="Herbstmann A.-D."/>
            <person name="Doll E."/>
            <person name="Wenning M."/>
            <person name="Brinks E."/>
            <person name="Kabisch J."/>
            <person name="Breitenwieser F."/>
            <person name="Lappann M."/>
            <person name="Boehnlein C."/>
            <person name="Franz C."/>
        </authorList>
    </citation>
    <scope>NUCLEOTIDE SEQUENCE [LARGE SCALE GENOMIC DNA]</scope>
    <source>
        <strain evidence="17 18">JCM 19841</strain>
    </source>
</reference>
<evidence type="ECO:0000256" key="11">
    <source>
        <dbReference type="ARBA" id="ARBA00034617"/>
    </source>
</evidence>
<dbReference type="InterPro" id="IPR011604">
    <property type="entry name" value="PDDEXK-like_dom_sf"/>
</dbReference>
<evidence type="ECO:0000256" key="6">
    <source>
        <dbReference type="ARBA" id="ARBA00022839"/>
    </source>
</evidence>
<dbReference type="Gene3D" id="3.90.320.10">
    <property type="match status" value="1"/>
</dbReference>
<dbReference type="Gene3D" id="3.40.50.300">
    <property type="entry name" value="P-loop containing nucleotide triphosphate hydrolases"/>
    <property type="match status" value="3"/>
</dbReference>
<feature type="binding site" evidence="14">
    <location>
        <begin position="26"/>
        <end position="33"/>
    </location>
    <ligand>
        <name>ATP</name>
        <dbReference type="ChEBI" id="CHEBI:30616"/>
    </ligand>
</feature>
<gene>
    <name evidence="17" type="ORF">I5776_11915</name>
</gene>
<dbReference type="Gene3D" id="1.10.486.10">
    <property type="entry name" value="PCRA, domain 4"/>
    <property type="match status" value="1"/>
</dbReference>
<name>A0ABX7DXF3_9BACI</name>
<dbReference type="PANTHER" id="PTHR11070">
    <property type="entry name" value="UVRD / RECB / PCRA DNA HELICASE FAMILY MEMBER"/>
    <property type="match status" value="1"/>
</dbReference>
<dbReference type="Pfam" id="PF12705">
    <property type="entry name" value="PDDEXK_1"/>
    <property type="match status" value="1"/>
</dbReference>
<evidence type="ECO:0000256" key="12">
    <source>
        <dbReference type="ARBA" id="ARBA00034808"/>
    </source>
</evidence>
<evidence type="ECO:0000313" key="18">
    <source>
        <dbReference type="Proteomes" id="UP000595691"/>
    </source>
</evidence>
<dbReference type="RefSeq" id="WP_202776630.1">
    <property type="nucleotide sequence ID" value="NZ_CP065425.1"/>
</dbReference>
<evidence type="ECO:0000256" key="10">
    <source>
        <dbReference type="ARBA" id="ARBA00023235"/>
    </source>
</evidence>
<keyword evidence="6" id="KW-0269">Exonuclease</keyword>
<evidence type="ECO:0000256" key="5">
    <source>
        <dbReference type="ARBA" id="ARBA00022806"/>
    </source>
</evidence>
<dbReference type="InterPro" id="IPR038726">
    <property type="entry name" value="PDDEXK_AddAB-type"/>
</dbReference>
<dbReference type="Pfam" id="PF00580">
    <property type="entry name" value="UvrD-helicase"/>
    <property type="match status" value="1"/>
</dbReference>
<dbReference type="PROSITE" id="PS51198">
    <property type="entry name" value="UVRD_HELICASE_ATP_BIND"/>
    <property type="match status" value="1"/>
</dbReference>
<evidence type="ECO:0000256" key="14">
    <source>
        <dbReference type="PROSITE-ProRule" id="PRU00560"/>
    </source>
</evidence>
<evidence type="ECO:0000256" key="7">
    <source>
        <dbReference type="ARBA" id="ARBA00022840"/>
    </source>
</evidence>
<keyword evidence="8" id="KW-0238">DNA-binding</keyword>
<dbReference type="SUPFAM" id="SSF52980">
    <property type="entry name" value="Restriction endonuclease-like"/>
    <property type="match status" value="1"/>
</dbReference>
<dbReference type="InterPro" id="IPR011335">
    <property type="entry name" value="Restrct_endonuc-II-like"/>
</dbReference>
<evidence type="ECO:0000256" key="3">
    <source>
        <dbReference type="ARBA" id="ARBA00022763"/>
    </source>
</evidence>
<dbReference type="Pfam" id="PF13361">
    <property type="entry name" value="UvrD_C"/>
    <property type="match status" value="1"/>
</dbReference>
<dbReference type="SUPFAM" id="SSF52540">
    <property type="entry name" value="P-loop containing nucleoside triphosphate hydrolases"/>
    <property type="match status" value="1"/>
</dbReference>
<evidence type="ECO:0000256" key="4">
    <source>
        <dbReference type="ARBA" id="ARBA00022801"/>
    </source>
</evidence>
<dbReference type="InterPro" id="IPR000212">
    <property type="entry name" value="DNA_helicase_UvrD/REP"/>
</dbReference>
<evidence type="ECO:0000313" key="17">
    <source>
        <dbReference type="EMBL" id="QQZ07798.1"/>
    </source>
</evidence>
<keyword evidence="4 14" id="KW-0378">Hydrolase</keyword>
<evidence type="ECO:0000256" key="2">
    <source>
        <dbReference type="ARBA" id="ARBA00022741"/>
    </source>
</evidence>
<dbReference type="EC" id="5.6.2.4" evidence="12"/>
<organism evidence="17 18">
    <name type="scientific">Heyndrickxia vini</name>
    <dbReference type="NCBI Taxonomy" id="1476025"/>
    <lineage>
        <taxon>Bacteria</taxon>
        <taxon>Bacillati</taxon>
        <taxon>Bacillota</taxon>
        <taxon>Bacilli</taxon>
        <taxon>Bacillales</taxon>
        <taxon>Bacillaceae</taxon>
        <taxon>Heyndrickxia</taxon>
    </lineage>
</organism>
<evidence type="ECO:0000259" key="15">
    <source>
        <dbReference type="PROSITE" id="PS51198"/>
    </source>
</evidence>
<evidence type="ECO:0000259" key="16">
    <source>
        <dbReference type="PROSITE" id="PS51217"/>
    </source>
</evidence>
<proteinExistence type="predicted"/>
<dbReference type="EMBL" id="CP065425">
    <property type="protein sequence ID" value="QQZ07798.1"/>
    <property type="molecule type" value="Genomic_DNA"/>
</dbReference>
<evidence type="ECO:0000256" key="8">
    <source>
        <dbReference type="ARBA" id="ARBA00023125"/>
    </source>
</evidence>
<keyword evidence="18" id="KW-1185">Reference proteome</keyword>
<evidence type="ECO:0000256" key="1">
    <source>
        <dbReference type="ARBA" id="ARBA00022722"/>
    </source>
</evidence>